<dbReference type="KEGG" id="kfl:Kfla_6706"/>
<dbReference type="AlphaFoldDB" id="D2Q0Z7"/>
<sequence length="396" mass="43115">MVEMIDVVAVLRPEDVTLDFLSVLDPARGREVHVLVADRGAYLKLPAATPLAGRLAPLAELRGTAADGRKPFSPGAAADLITLETGDVEATVWTHNPADRRPRRARWGLELAGLVRRAPVVHAVGDAPELQWTTDVDEHLSPALIEAKLAFVNLHCADLIALPEHDQNAVLTTRVPAVERFFGSIPDERARLFALTGDLGDDAALVTDPWEFATSPYEIERLDATAAWVRSHLDPAAGRVIEVGACEGALTRRLAADGYSVDATEPNPVFLDRLRTAASGVDGPGPGVIGGACVSGDVRIHAHSYEELVTTRRLTGSAYLLIELLYYEQDLSLLDRFPTDRLFVTMEPVELAARTWPASWTVDEQVELALPRFEPVAGGRAYVRKRGSRGLLLKRR</sequence>
<accession>D2Q0Z7</accession>
<dbReference type="EMBL" id="CP001736">
    <property type="protein sequence ID" value="ADB35698.1"/>
    <property type="molecule type" value="Genomic_DNA"/>
</dbReference>
<evidence type="ECO:0000313" key="2">
    <source>
        <dbReference type="Proteomes" id="UP000007967"/>
    </source>
</evidence>
<evidence type="ECO:0008006" key="3">
    <source>
        <dbReference type="Google" id="ProtNLM"/>
    </source>
</evidence>
<organism evidence="1 2">
    <name type="scientific">Kribbella flavida (strain DSM 17836 / JCM 10339 / NBRC 14399)</name>
    <dbReference type="NCBI Taxonomy" id="479435"/>
    <lineage>
        <taxon>Bacteria</taxon>
        <taxon>Bacillati</taxon>
        <taxon>Actinomycetota</taxon>
        <taxon>Actinomycetes</taxon>
        <taxon>Propionibacteriales</taxon>
        <taxon>Kribbellaceae</taxon>
        <taxon>Kribbella</taxon>
    </lineage>
</organism>
<dbReference type="eggNOG" id="COG0030">
    <property type="taxonomic scope" value="Bacteria"/>
</dbReference>
<gene>
    <name evidence="1" type="ordered locus">Kfla_6706</name>
</gene>
<evidence type="ECO:0000313" key="1">
    <source>
        <dbReference type="EMBL" id="ADB35698.1"/>
    </source>
</evidence>
<dbReference type="HOGENOM" id="CLU_695948_0_0_11"/>
<proteinExistence type="predicted"/>
<reference evidence="2" key="1">
    <citation type="submission" date="2009-09" db="EMBL/GenBank/DDBJ databases">
        <title>The complete genome of Kribbella flavida DSM 17836.</title>
        <authorList>
            <consortium name="US DOE Joint Genome Institute (JGI-PGF)"/>
            <person name="Lucas S."/>
            <person name="Copeland A."/>
            <person name="Lapidus A."/>
            <person name="Glavina del Rio T."/>
            <person name="Dalin E."/>
            <person name="Tice H."/>
            <person name="Bruce D."/>
            <person name="Goodwin L."/>
            <person name="Pitluck S."/>
            <person name="Kyrpides N."/>
            <person name="Mavromatis K."/>
            <person name="Ivanova N."/>
            <person name="Saunders E."/>
            <person name="Brettin T."/>
            <person name="Detter J.C."/>
            <person name="Han C."/>
            <person name="Larimer F."/>
            <person name="Land M."/>
            <person name="Hauser L."/>
            <person name="Markowitz V."/>
            <person name="Cheng J.-F."/>
            <person name="Hugenholtz P."/>
            <person name="Woyke T."/>
            <person name="Wu D."/>
            <person name="Pukall R."/>
            <person name="Klenk H.-P."/>
            <person name="Eisen J.A."/>
        </authorList>
    </citation>
    <scope>NUCLEOTIDE SEQUENCE [LARGE SCALE GENOMIC DNA]</scope>
    <source>
        <strain evidence="2">DSM 17836 / JCM 10339 / NBRC 14399</strain>
    </source>
</reference>
<protein>
    <recommendedName>
        <fullName evidence="3">Nodulation protein S (NodS)</fullName>
    </recommendedName>
</protein>
<dbReference type="SUPFAM" id="SSF53335">
    <property type="entry name" value="S-adenosyl-L-methionine-dependent methyltransferases"/>
    <property type="match status" value="1"/>
</dbReference>
<dbReference type="InterPro" id="IPR029063">
    <property type="entry name" value="SAM-dependent_MTases_sf"/>
</dbReference>
<reference evidence="1 2" key="2">
    <citation type="journal article" date="2010" name="Stand. Genomic Sci.">
        <title>Complete genome sequence of Kribbella flavida type strain (IFO 14399).</title>
        <authorList>
            <person name="Pukall R."/>
            <person name="Lapidus A."/>
            <person name="Glavina Del Rio T."/>
            <person name="Copeland A."/>
            <person name="Tice H."/>
            <person name="Cheng J.-F."/>
            <person name="Lucas S."/>
            <person name="Chen F."/>
            <person name="Nolan M."/>
            <person name="LaButti K."/>
            <person name="Pati A."/>
            <person name="Ivanova N."/>
            <person name="Mavrommatis K."/>
            <person name="Mikhailova N."/>
            <person name="Pitluck S."/>
            <person name="Bruce D."/>
            <person name="Goodwin L."/>
            <person name="Land M."/>
            <person name="Hauser L."/>
            <person name="Chang Y.-J."/>
            <person name="Jeffries C.D."/>
            <person name="Chen A."/>
            <person name="Palaniappan K."/>
            <person name="Chain P."/>
            <person name="Rohde M."/>
            <person name="Goeker M."/>
            <person name="Bristow J."/>
            <person name="Eisen J.A."/>
            <person name="Markowitz V."/>
            <person name="Hugenholtz P."/>
            <person name="Kyrpides N.C."/>
            <person name="Klenk H.-P."/>
            <person name="Brettin T."/>
        </authorList>
    </citation>
    <scope>NUCLEOTIDE SEQUENCE [LARGE SCALE GENOMIC DNA]</scope>
    <source>
        <strain evidence="2">DSM 17836 / JCM 10339 / NBRC 14399</strain>
    </source>
</reference>
<dbReference type="Gene3D" id="3.40.50.150">
    <property type="entry name" value="Vaccinia Virus protein VP39"/>
    <property type="match status" value="1"/>
</dbReference>
<keyword evidence="2" id="KW-1185">Reference proteome</keyword>
<name>D2Q0Z7_KRIFD</name>
<dbReference type="STRING" id="479435.Kfla_6706"/>
<dbReference type="Proteomes" id="UP000007967">
    <property type="component" value="Chromosome"/>
</dbReference>